<dbReference type="EMBL" id="JAHYIQ010000019">
    <property type="protein sequence ID" value="KAK1123893.1"/>
    <property type="molecule type" value="Genomic_DNA"/>
</dbReference>
<evidence type="ECO:0000256" key="1">
    <source>
        <dbReference type="SAM" id="MobiDB-lite"/>
    </source>
</evidence>
<comment type="caution">
    <text evidence="2">The sequence shown here is derived from an EMBL/GenBank/DDBJ whole genome shotgun (WGS) entry which is preliminary data.</text>
</comment>
<reference evidence="2" key="1">
    <citation type="submission" date="2021-10" db="EMBL/GenBank/DDBJ databases">
        <title>Melipona bicolor Genome sequencing and assembly.</title>
        <authorList>
            <person name="Araujo N.S."/>
            <person name="Arias M.C."/>
        </authorList>
    </citation>
    <scope>NUCLEOTIDE SEQUENCE</scope>
    <source>
        <strain evidence="2">USP_2M_L1-L4_2017</strain>
        <tissue evidence="2">Whole body</tissue>
    </source>
</reference>
<evidence type="ECO:0000313" key="2">
    <source>
        <dbReference type="EMBL" id="KAK1123893.1"/>
    </source>
</evidence>
<dbReference type="AlphaFoldDB" id="A0AA40FRA9"/>
<proteinExistence type="predicted"/>
<organism evidence="2 3">
    <name type="scientific">Melipona bicolor</name>
    <dbReference type="NCBI Taxonomy" id="60889"/>
    <lineage>
        <taxon>Eukaryota</taxon>
        <taxon>Metazoa</taxon>
        <taxon>Ecdysozoa</taxon>
        <taxon>Arthropoda</taxon>
        <taxon>Hexapoda</taxon>
        <taxon>Insecta</taxon>
        <taxon>Pterygota</taxon>
        <taxon>Neoptera</taxon>
        <taxon>Endopterygota</taxon>
        <taxon>Hymenoptera</taxon>
        <taxon>Apocrita</taxon>
        <taxon>Aculeata</taxon>
        <taxon>Apoidea</taxon>
        <taxon>Anthophila</taxon>
        <taxon>Apidae</taxon>
        <taxon>Melipona</taxon>
    </lineage>
</organism>
<keyword evidence="3" id="KW-1185">Reference proteome</keyword>
<protein>
    <submittedName>
        <fullName evidence="2">Uncharacterized protein</fullName>
    </submittedName>
</protein>
<accession>A0AA40FRA9</accession>
<feature type="compositionally biased region" description="Basic residues" evidence="1">
    <location>
        <begin position="13"/>
        <end position="28"/>
    </location>
</feature>
<name>A0AA40FRA9_9HYME</name>
<gene>
    <name evidence="2" type="ORF">K0M31_006923</name>
</gene>
<feature type="region of interest" description="Disordered" evidence="1">
    <location>
        <begin position="1"/>
        <end position="40"/>
    </location>
</feature>
<dbReference type="Proteomes" id="UP001177670">
    <property type="component" value="Unassembled WGS sequence"/>
</dbReference>
<evidence type="ECO:0000313" key="3">
    <source>
        <dbReference type="Proteomes" id="UP001177670"/>
    </source>
</evidence>
<sequence length="99" mass="11546">MQAMGSESVPWKLWRRGKPKERKKRGNGKTRERIPVQGRGSTFDRCTQIEMCGAEGKTEWMKAASQWGVSDKDRGIVCDRVISELRRLRGVFREDYRRS</sequence>